<evidence type="ECO:0000313" key="3">
    <source>
        <dbReference type="Proteomes" id="UP000095087"/>
    </source>
</evidence>
<accession>A0A1E2S010</accession>
<feature type="region of interest" description="Disordered" evidence="1">
    <location>
        <begin position="157"/>
        <end position="179"/>
    </location>
</feature>
<feature type="compositionally biased region" description="Polar residues" evidence="1">
    <location>
        <begin position="157"/>
        <end position="168"/>
    </location>
</feature>
<evidence type="ECO:0000313" key="2">
    <source>
        <dbReference type="EMBL" id="ODA67678.1"/>
    </source>
</evidence>
<sequence length="195" mass="20779">MLDLSTAQRAALASGQVKRALFLWCDALDPDTGGPAPAGFWTGKGSVEIGGRTYYGSGALIKPEAISAVSDMSIQGMKVTLSGLDPETNALVRGSTVGQRPIELHTGIFDPRTHELIGDLIPRFVGIVDDAEIVTPEAGGTGGNALTCESHARALTISRTDTRSSASQHQRDPNDDFYKYTSAQRGKPIYFGRKK</sequence>
<name>A0A1E2S010_9HYPH</name>
<dbReference type="STRING" id="1177755.A7A08_01713"/>
<comment type="caution">
    <text evidence="2">The sequence shown here is derived from an EMBL/GenBank/DDBJ whole genome shotgun (WGS) entry which is preliminary data.</text>
</comment>
<dbReference type="AlphaFoldDB" id="A0A1E2S010"/>
<dbReference type="RefSeq" id="WP_069094998.1">
    <property type="nucleotide sequence ID" value="NZ_MASI01000003.1"/>
</dbReference>
<dbReference type="Proteomes" id="UP000095087">
    <property type="component" value="Unassembled WGS sequence"/>
</dbReference>
<organism evidence="2 3">
    <name type="scientific">Methyloligella halotolerans</name>
    <dbReference type="NCBI Taxonomy" id="1177755"/>
    <lineage>
        <taxon>Bacteria</taxon>
        <taxon>Pseudomonadati</taxon>
        <taxon>Pseudomonadota</taxon>
        <taxon>Alphaproteobacteria</taxon>
        <taxon>Hyphomicrobiales</taxon>
        <taxon>Hyphomicrobiaceae</taxon>
        <taxon>Methyloligella</taxon>
    </lineage>
</organism>
<evidence type="ECO:0000256" key="1">
    <source>
        <dbReference type="SAM" id="MobiDB-lite"/>
    </source>
</evidence>
<protein>
    <submittedName>
        <fullName evidence="2">Uncharacterized protein</fullName>
    </submittedName>
</protein>
<keyword evidence="3" id="KW-1185">Reference proteome</keyword>
<gene>
    <name evidence="2" type="ORF">A7A08_01713</name>
</gene>
<dbReference type="OrthoDB" id="7770859at2"/>
<feature type="compositionally biased region" description="Basic and acidic residues" evidence="1">
    <location>
        <begin position="169"/>
        <end position="178"/>
    </location>
</feature>
<proteinExistence type="predicted"/>
<dbReference type="EMBL" id="MASI01000003">
    <property type="protein sequence ID" value="ODA67678.1"/>
    <property type="molecule type" value="Genomic_DNA"/>
</dbReference>
<reference evidence="2 3" key="1">
    <citation type="submission" date="2016-07" db="EMBL/GenBank/DDBJ databases">
        <title>Draft genome sequence of Methyloligella halotolerans C2T (VKM B-2706T=CCUG 61687T=DSM 25045T), a halotolerant polyhydroxybutyrate accumulating methylotroph.</title>
        <authorList>
            <person name="Vasilenko O.V."/>
            <person name="Doronina N.V."/>
            <person name="Poroshina M.N."/>
            <person name="Tarlachkov S.V."/>
            <person name="Trotsenko Y.A."/>
        </authorList>
    </citation>
    <scope>NUCLEOTIDE SEQUENCE [LARGE SCALE GENOMIC DNA]</scope>
    <source>
        <strain evidence="2 3">VKM B-2706</strain>
    </source>
</reference>